<dbReference type="AlphaFoldDB" id="D8QB50"/>
<accession>D8QB50</accession>
<dbReference type="InterPro" id="IPR045141">
    <property type="entry name" value="NAA60-like"/>
</dbReference>
<dbReference type="EMBL" id="GL377309">
    <property type="protein sequence ID" value="EFI94697.1"/>
    <property type="molecule type" value="Genomic_DNA"/>
</dbReference>
<gene>
    <name evidence="12" type="ORF">SCHCODRAFT_236383</name>
</gene>
<protein>
    <recommendedName>
        <fullName evidence="8">N-alpha-acetyltransferase 60</fullName>
        <ecNumber evidence="7">2.3.1.259</ecNumber>
        <ecNumber evidence="1">2.3.1.48</ecNumber>
    </recommendedName>
</protein>
<sequence>MARMNSAAQYVVRPLTSADLGAVRELHATLLPMRYPSSFFMSLLLQKDRVCLVACPKRDPSDVVAFISASKHEGCGYSSCEFSAQRSGHRADRARSTEPHVEILTLGVLREHQHHGLAQQLVHAAASALLPRSKPVADSDSDTDDDVDAPSSGVLIQAHVSAVNDSARRFYERLGLRTRERIANAYSRVWASVSRSHAGERDAITHERDATT</sequence>
<dbReference type="Gene3D" id="3.40.630.30">
    <property type="match status" value="1"/>
</dbReference>
<dbReference type="PANTHER" id="PTHR14744">
    <property type="entry name" value="N-ALPHA-ACETYLTRANSFERASE 60"/>
    <property type="match status" value="1"/>
</dbReference>
<evidence type="ECO:0000256" key="10">
    <source>
        <dbReference type="ARBA" id="ARBA00048848"/>
    </source>
</evidence>
<dbReference type="HOGENOM" id="CLU_091753_0_0_1"/>
<name>D8QB50_SCHCM</name>
<evidence type="ECO:0000256" key="5">
    <source>
        <dbReference type="ARBA" id="ARBA00023315"/>
    </source>
</evidence>
<reference evidence="12 13" key="1">
    <citation type="journal article" date="2010" name="Nat. Biotechnol.">
        <title>Genome sequence of the model mushroom Schizophyllum commune.</title>
        <authorList>
            <person name="Ohm R.A."/>
            <person name="de Jong J.F."/>
            <person name="Lugones L.G."/>
            <person name="Aerts A."/>
            <person name="Kothe E."/>
            <person name="Stajich J.E."/>
            <person name="de Vries R.P."/>
            <person name="Record E."/>
            <person name="Levasseur A."/>
            <person name="Baker S.E."/>
            <person name="Bartholomew K.A."/>
            <person name="Coutinho P.M."/>
            <person name="Erdmann S."/>
            <person name="Fowler T.J."/>
            <person name="Gathman A.C."/>
            <person name="Lombard V."/>
            <person name="Henrissat B."/>
            <person name="Knabe N."/>
            <person name="Kuees U."/>
            <person name="Lilly W.W."/>
            <person name="Lindquist E."/>
            <person name="Lucas S."/>
            <person name="Magnuson J.K."/>
            <person name="Piumi F."/>
            <person name="Raudaskoski M."/>
            <person name="Salamov A."/>
            <person name="Schmutz J."/>
            <person name="Schwarze F.W.M.R."/>
            <person name="vanKuyk P.A."/>
            <person name="Horton J.S."/>
            <person name="Grigoriev I.V."/>
            <person name="Woesten H.A.B."/>
        </authorList>
    </citation>
    <scope>NUCLEOTIDE SEQUENCE [LARGE SCALE GENOMIC DNA]</scope>
    <source>
        <strain evidence="13">H4-8 / FGSC 9210</strain>
    </source>
</reference>
<proteinExistence type="inferred from homology"/>
<dbReference type="VEuPathDB" id="FungiDB:SCHCODRAFT_02738806"/>
<dbReference type="EC" id="2.3.1.259" evidence="7"/>
<dbReference type="GO" id="GO:0120518">
    <property type="term" value="F:protein N-terminal-methionine acetyltransferase activity"/>
    <property type="evidence" value="ECO:0007669"/>
    <property type="project" value="UniProtKB-EC"/>
</dbReference>
<dbReference type="OMA" id="PRTLANH"/>
<dbReference type="eggNOG" id="ENOG502T21Q">
    <property type="taxonomic scope" value="Eukaryota"/>
</dbReference>
<dbReference type="PROSITE" id="PS51186">
    <property type="entry name" value="GNAT"/>
    <property type="match status" value="1"/>
</dbReference>
<dbReference type="InterPro" id="IPR000182">
    <property type="entry name" value="GNAT_dom"/>
</dbReference>
<organism evidence="13">
    <name type="scientific">Schizophyllum commune (strain H4-8 / FGSC 9210)</name>
    <name type="common">Split gill fungus</name>
    <dbReference type="NCBI Taxonomy" id="578458"/>
    <lineage>
        <taxon>Eukaryota</taxon>
        <taxon>Fungi</taxon>
        <taxon>Dikarya</taxon>
        <taxon>Basidiomycota</taxon>
        <taxon>Agaricomycotina</taxon>
        <taxon>Agaricomycetes</taxon>
        <taxon>Agaricomycetidae</taxon>
        <taxon>Agaricales</taxon>
        <taxon>Schizophyllaceae</taxon>
        <taxon>Schizophyllum</taxon>
    </lineage>
</organism>
<keyword evidence="5" id="KW-0012">Acyltransferase</keyword>
<dbReference type="EC" id="2.3.1.48" evidence="1"/>
<dbReference type="PANTHER" id="PTHR14744:SF15">
    <property type="entry name" value="N-ALPHA-ACETYLTRANSFERASE 60"/>
    <property type="match status" value="1"/>
</dbReference>
<dbReference type="InterPro" id="IPR016181">
    <property type="entry name" value="Acyl_CoA_acyltransferase"/>
</dbReference>
<evidence type="ECO:0000256" key="7">
    <source>
        <dbReference type="ARBA" id="ARBA00026111"/>
    </source>
</evidence>
<evidence type="ECO:0000256" key="8">
    <source>
        <dbReference type="ARBA" id="ARBA00026144"/>
    </source>
</evidence>
<evidence type="ECO:0000256" key="1">
    <source>
        <dbReference type="ARBA" id="ARBA00013184"/>
    </source>
</evidence>
<feature type="domain" description="N-acetyltransferase" evidence="11">
    <location>
        <begin position="10"/>
        <end position="196"/>
    </location>
</feature>
<keyword evidence="3" id="KW-0159">Chromosome partition</keyword>
<dbReference type="GO" id="GO:0004402">
    <property type="term" value="F:histone acetyltransferase activity"/>
    <property type="evidence" value="ECO:0007669"/>
    <property type="project" value="TreeGrafter"/>
</dbReference>
<dbReference type="GO" id="GO:0000139">
    <property type="term" value="C:Golgi membrane"/>
    <property type="evidence" value="ECO:0007669"/>
    <property type="project" value="TreeGrafter"/>
</dbReference>
<comment type="catalytic activity">
    <reaction evidence="9">
        <text>L-lysyl-[protein] + acetyl-CoA = N(6)-acetyl-L-lysyl-[protein] + CoA + H(+)</text>
        <dbReference type="Rhea" id="RHEA:45948"/>
        <dbReference type="Rhea" id="RHEA-COMP:9752"/>
        <dbReference type="Rhea" id="RHEA-COMP:10731"/>
        <dbReference type="ChEBI" id="CHEBI:15378"/>
        <dbReference type="ChEBI" id="CHEBI:29969"/>
        <dbReference type="ChEBI" id="CHEBI:57287"/>
        <dbReference type="ChEBI" id="CHEBI:57288"/>
        <dbReference type="ChEBI" id="CHEBI:61930"/>
        <dbReference type="EC" id="2.3.1.48"/>
    </reaction>
</comment>
<dbReference type="SUPFAM" id="SSF55729">
    <property type="entry name" value="Acyl-CoA N-acyltransferases (Nat)"/>
    <property type="match status" value="1"/>
</dbReference>
<dbReference type="STRING" id="578458.D8QB50"/>
<keyword evidence="4" id="KW-0156">Chromatin regulator</keyword>
<evidence type="ECO:0000313" key="13">
    <source>
        <dbReference type="Proteomes" id="UP000007431"/>
    </source>
</evidence>
<dbReference type="Pfam" id="PF00583">
    <property type="entry name" value="Acetyltransf_1"/>
    <property type="match status" value="1"/>
</dbReference>
<comment type="catalytic activity">
    <reaction evidence="10">
        <text>N-terminal L-methionyl-[transmembrane protein] + acetyl-CoA = N-terminal N(alpha)-acetyl-L-methionyl-[transmembrane protein] + CoA + H(+)</text>
        <dbReference type="Rhea" id="RHEA:50604"/>
        <dbReference type="Rhea" id="RHEA-COMP:12745"/>
        <dbReference type="Rhea" id="RHEA-COMP:12746"/>
        <dbReference type="ChEBI" id="CHEBI:15378"/>
        <dbReference type="ChEBI" id="CHEBI:57287"/>
        <dbReference type="ChEBI" id="CHEBI:57288"/>
        <dbReference type="ChEBI" id="CHEBI:64731"/>
        <dbReference type="ChEBI" id="CHEBI:133414"/>
        <dbReference type="EC" id="2.3.1.259"/>
    </reaction>
</comment>
<dbReference type="GO" id="GO:0007059">
    <property type="term" value="P:chromosome segregation"/>
    <property type="evidence" value="ECO:0007669"/>
    <property type="project" value="UniProtKB-KW"/>
</dbReference>
<evidence type="ECO:0000313" key="12">
    <source>
        <dbReference type="EMBL" id="EFI94697.1"/>
    </source>
</evidence>
<evidence type="ECO:0000259" key="11">
    <source>
        <dbReference type="PROSITE" id="PS51186"/>
    </source>
</evidence>
<comment type="similarity">
    <text evidence="6">Belongs to the acetyltransferase family. NAA60 subfamily.</text>
</comment>
<evidence type="ECO:0000256" key="3">
    <source>
        <dbReference type="ARBA" id="ARBA00022829"/>
    </source>
</evidence>
<dbReference type="OrthoDB" id="47374at2759"/>
<dbReference type="Proteomes" id="UP000007431">
    <property type="component" value="Unassembled WGS sequence"/>
</dbReference>
<keyword evidence="13" id="KW-1185">Reference proteome</keyword>
<dbReference type="InParanoid" id="D8QB50"/>
<evidence type="ECO:0000256" key="6">
    <source>
        <dbReference type="ARBA" id="ARBA00025774"/>
    </source>
</evidence>
<dbReference type="GeneID" id="9594349"/>
<evidence type="ECO:0000256" key="4">
    <source>
        <dbReference type="ARBA" id="ARBA00022853"/>
    </source>
</evidence>
<evidence type="ECO:0000256" key="2">
    <source>
        <dbReference type="ARBA" id="ARBA00022679"/>
    </source>
</evidence>
<evidence type="ECO:0000256" key="9">
    <source>
        <dbReference type="ARBA" id="ARBA00048017"/>
    </source>
</evidence>
<dbReference type="KEGG" id="scm:SCHCO_02738806"/>
<keyword evidence="2" id="KW-0808">Transferase</keyword>